<evidence type="ECO:0000313" key="9">
    <source>
        <dbReference type="EMBL" id="KAJ3845169.1"/>
    </source>
</evidence>
<dbReference type="AlphaFoldDB" id="A0AA38PLJ2"/>
<proteinExistence type="inferred from homology"/>
<feature type="transmembrane region" description="Helical" evidence="8">
    <location>
        <begin position="205"/>
        <end position="226"/>
    </location>
</feature>
<protein>
    <submittedName>
        <fullName evidence="9">Hemolysin-III related-domain-containing protein</fullName>
    </submittedName>
</protein>
<feature type="binding site" evidence="6">
    <location>
        <position position="279"/>
    </location>
    <ligand>
        <name>Zn(2+)</name>
        <dbReference type="ChEBI" id="CHEBI:29105"/>
    </ligand>
</feature>
<feature type="transmembrane region" description="Helical" evidence="8">
    <location>
        <begin position="238"/>
        <end position="257"/>
    </location>
</feature>
<evidence type="ECO:0000256" key="1">
    <source>
        <dbReference type="ARBA" id="ARBA00004141"/>
    </source>
</evidence>
<evidence type="ECO:0000256" key="4">
    <source>
        <dbReference type="ARBA" id="ARBA00022989"/>
    </source>
</evidence>
<feature type="transmembrane region" description="Helical" evidence="8">
    <location>
        <begin position="174"/>
        <end position="193"/>
    </location>
</feature>
<comment type="caution">
    <text evidence="9">The sequence shown here is derived from an EMBL/GenBank/DDBJ whole genome shotgun (WGS) entry which is preliminary data.</text>
</comment>
<feature type="compositionally biased region" description="Basic residues" evidence="7">
    <location>
        <begin position="1"/>
        <end position="15"/>
    </location>
</feature>
<feature type="transmembrane region" description="Helical" evidence="8">
    <location>
        <begin position="277"/>
        <end position="297"/>
    </location>
</feature>
<keyword evidence="4 8" id="KW-1133">Transmembrane helix</keyword>
<name>A0AA38PLJ2_9AGAR</name>
<feature type="binding site" evidence="6">
    <location>
        <position position="275"/>
    </location>
    <ligand>
        <name>Zn(2+)</name>
        <dbReference type="ChEBI" id="CHEBI:29105"/>
    </ligand>
</feature>
<organism evidence="9 10">
    <name type="scientific">Lentinula raphanica</name>
    <dbReference type="NCBI Taxonomy" id="153919"/>
    <lineage>
        <taxon>Eukaryota</taxon>
        <taxon>Fungi</taxon>
        <taxon>Dikarya</taxon>
        <taxon>Basidiomycota</taxon>
        <taxon>Agaricomycotina</taxon>
        <taxon>Agaricomycetes</taxon>
        <taxon>Agaricomycetidae</taxon>
        <taxon>Agaricales</taxon>
        <taxon>Marasmiineae</taxon>
        <taxon>Omphalotaceae</taxon>
        <taxon>Lentinula</taxon>
    </lineage>
</organism>
<comment type="similarity">
    <text evidence="2">Belongs to the ADIPOR family.</text>
</comment>
<sequence length="308" mass="34723">MVRRRIPPSQHGHKSSKGDTASGAIRAALMTWSEIPEWMRDNEYIVSGYRRYSEQRHWKGCFESAHAYLHNESVNIHSHLWGGVLFLYFLASVRSTHLIQHPTTWIDSVVISIFLVSATFCLCASALFHVSTCHSEKISTHCHALDYSGIVVLTVGSFYPCVYYGFFCEPQFQALYIAAITLVGIAGAAYIVLNPEYAKPTHRGARTSVFIALGLCAVFPVSHWTYVHGFRTMRDMGVHYLALSGCFYIVGALLYANRIPERFSPGTFDYFGASHQIFHFFVVFAALAHYQSVILALDHAYTRSQCKL</sequence>
<feature type="transmembrane region" description="Helical" evidence="8">
    <location>
        <begin position="147"/>
        <end position="167"/>
    </location>
</feature>
<accession>A0AA38PLJ2</accession>
<dbReference type="InterPro" id="IPR004254">
    <property type="entry name" value="AdipoR/HlyIII-related"/>
</dbReference>
<dbReference type="Pfam" id="PF03006">
    <property type="entry name" value="HlyIII"/>
    <property type="match status" value="1"/>
</dbReference>
<evidence type="ECO:0000256" key="5">
    <source>
        <dbReference type="ARBA" id="ARBA00023136"/>
    </source>
</evidence>
<evidence type="ECO:0000256" key="6">
    <source>
        <dbReference type="PIRSR" id="PIRSR604254-1"/>
    </source>
</evidence>
<dbReference type="PANTHER" id="PTHR20855:SF52">
    <property type="entry name" value="ADIPONECTIN RECEPTOR PROTEIN"/>
    <property type="match status" value="1"/>
</dbReference>
<keyword evidence="6" id="KW-0862">Zinc</keyword>
<feature type="region of interest" description="Disordered" evidence="7">
    <location>
        <begin position="1"/>
        <end position="20"/>
    </location>
</feature>
<keyword evidence="3 8" id="KW-0812">Transmembrane</keyword>
<evidence type="ECO:0000256" key="2">
    <source>
        <dbReference type="ARBA" id="ARBA00007018"/>
    </source>
</evidence>
<reference evidence="9" key="1">
    <citation type="submission" date="2022-08" db="EMBL/GenBank/DDBJ databases">
        <authorList>
            <consortium name="DOE Joint Genome Institute"/>
            <person name="Min B."/>
            <person name="Riley R."/>
            <person name="Sierra-Patev S."/>
            <person name="Naranjo-Ortiz M."/>
            <person name="Looney B."/>
            <person name="Konkel Z."/>
            <person name="Slot J.C."/>
            <person name="Sakamoto Y."/>
            <person name="Steenwyk J.L."/>
            <person name="Rokas A."/>
            <person name="Carro J."/>
            <person name="Camarero S."/>
            <person name="Ferreira P."/>
            <person name="Molpeceres G."/>
            <person name="Ruiz-Duenas F.J."/>
            <person name="Serrano A."/>
            <person name="Henrissat B."/>
            <person name="Drula E."/>
            <person name="Hughes K.W."/>
            <person name="Mata J.L."/>
            <person name="Ishikawa N.K."/>
            <person name="Vargas-Isla R."/>
            <person name="Ushijima S."/>
            <person name="Smith C.A."/>
            <person name="Ahrendt S."/>
            <person name="Andreopoulos W."/>
            <person name="He G."/>
            <person name="Labutti K."/>
            <person name="Lipzen A."/>
            <person name="Ng V."/>
            <person name="Sandor L."/>
            <person name="Barry K."/>
            <person name="Martinez A.T."/>
            <person name="Xiao Y."/>
            <person name="Gibbons J.G."/>
            <person name="Terashima K."/>
            <person name="Hibbett D.S."/>
            <person name="Grigoriev I.V."/>
        </authorList>
    </citation>
    <scope>NUCLEOTIDE SEQUENCE</scope>
    <source>
        <strain evidence="9">TFB9207</strain>
    </source>
</reference>
<feature type="transmembrane region" description="Helical" evidence="8">
    <location>
        <begin position="105"/>
        <end position="127"/>
    </location>
</feature>
<keyword evidence="5 8" id="KW-0472">Membrane</keyword>
<dbReference type="Proteomes" id="UP001163846">
    <property type="component" value="Unassembled WGS sequence"/>
</dbReference>
<dbReference type="GO" id="GO:0016020">
    <property type="term" value="C:membrane"/>
    <property type="evidence" value="ECO:0007669"/>
    <property type="project" value="UniProtKB-SubCell"/>
</dbReference>
<evidence type="ECO:0000256" key="8">
    <source>
        <dbReference type="SAM" id="Phobius"/>
    </source>
</evidence>
<dbReference type="GO" id="GO:0038023">
    <property type="term" value="F:signaling receptor activity"/>
    <property type="evidence" value="ECO:0007669"/>
    <property type="project" value="TreeGrafter"/>
</dbReference>
<evidence type="ECO:0000256" key="7">
    <source>
        <dbReference type="SAM" id="MobiDB-lite"/>
    </source>
</evidence>
<comment type="subcellular location">
    <subcellularLocation>
        <location evidence="1">Membrane</location>
        <topology evidence="1">Multi-pass membrane protein</topology>
    </subcellularLocation>
</comment>
<keyword evidence="6" id="KW-0479">Metal-binding</keyword>
<feature type="binding site" evidence="6">
    <location>
        <position position="129"/>
    </location>
    <ligand>
        <name>Zn(2+)</name>
        <dbReference type="ChEBI" id="CHEBI:29105"/>
    </ligand>
</feature>
<dbReference type="EMBL" id="MU805940">
    <property type="protein sequence ID" value="KAJ3845169.1"/>
    <property type="molecule type" value="Genomic_DNA"/>
</dbReference>
<dbReference type="PANTHER" id="PTHR20855">
    <property type="entry name" value="ADIPOR/PROGESTIN RECEPTOR-RELATED"/>
    <property type="match status" value="1"/>
</dbReference>
<evidence type="ECO:0000256" key="3">
    <source>
        <dbReference type="ARBA" id="ARBA00022692"/>
    </source>
</evidence>
<evidence type="ECO:0000313" key="10">
    <source>
        <dbReference type="Proteomes" id="UP001163846"/>
    </source>
</evidence>
<dbReference type="GO" id="GO:0006882">
    <property type="term" value="P:intracellular zinc ion homeostasis"/>
    <property type="evidence" value="ECO:0007669"/>
    <property type="project" value="TreeGrafter"/>
</dbReference>
<dbReference type="GO" id="GO:0046872">
    <property type="term" value="F:metal ion binding"/>
    <property type="evidence" value="ECO:0007669"/>
    <property type="project" value="UniProtKB-KW"/>
</dbReference>
<keyword evidence="10" id="KW-1185">Reference proteome</keyword>
<gene>
    <name evidence="9" type="ORF">F5878DRAFT_524222</name>
</gene>